<dbReference type="InterPro" id="IPR017972">
    <property type="entry name" value="Cyt_P450_CS"/>
</dbReference>
<dbReference type="SUPFAM" id="SSF48264">
    <property type="entry name" value="Cytochrome P450"/>
    <property type="match status" value="1"/>
</dbReference>
<dbReference type="Proteomes" id="UP000748025">
    <property type="component" value="Unassembled WGS sequence"/>
</dbReference>
<proteinExistence type="inferred from homology"/>
<dbReference type="InterPro" id="IPR001128">
    <property type="entry name" value="Cyt_P450"/>
</dbReference>
<dbReference type="InterPro" id="IPR002401">
    <property type="entry name" value="Cyt_P450_E_grp-I"/>
</dbReference>
<sequence>MFWIQLTVLAALLSIVLYSRSRSKSTLRLPPGPKGLPIVGNLFDLPPSGVPEYQHWLKLKDTYGPVSSVTIFGTTLLILHSREAVQELLVKKSSKSSARPDFYFANVCGFGNVTSNITSGPVHRHQRKLVHQEFGTKLLVKQFSSIQDVESRRFLLRVMNEPARTIDHIKTEASAIILKIVYGYSIQPHQADPLVKVIDHGMDIFSKTVLPFGWAVDIIPQLRLLPSWFPGLSFHKVERQWKKVTRDMIDIPYMFVEQQMSRGTFKPSYVSHYLEKNGGKAGNKRPFNQVDETAIKNSAAILFGGGADTTVSSVSSTILALILYPDVLRRAQKEIDDVVGSDRLPDFHDRDHLPYINALIKEAYRWKPVVPIATTHVTEEEMILSGYRIPKGAYILPSVWWFMHDPATYPNPSEFDPSRFMEPRNEPDPEDHVFGYGRRICPGRHLADDTLYLTISRLIAAFSLTRKLDEQGRPLAINMGVTPGLISHPMPFPYSIAPRNAKYAELIRATETDHPWEESDAVHLGNVTSNPDDFT</sequence>
<keyword evidence="5 9" id="KW-0560">Oxidoreductase</keyword>
<feature type="binding site" description="axial binding residue" evidence="8">
    <location>
        <position position="441"/>
    </location>
    <ligand>
        <name>heme</name>
        <dbReference type="ChEBI" id="CHEBI:30413"/>
    </ligand>
    <ligandPart>
        <name>Fe</name>
        <dbReference type="ChEBI" id="CHEBI:18248"/>
    </ligandPart>
</feature>
<dbReference type="AlphaFoldDB" id="A0A9P7STJ5"/>
<evidence type="ECO:0000256" key="4">
    <source>
        <dbReference type="ARBA" id="ARBA00022723"/>
    </source>
</evidence>
<dbReference type="GO" id="GO:0004497">
    <property type="term" value="F:monooxygenase activity"/>
    <property type="evidence" value="ECO:0007669"/>
    <property type="project" value="UniProtKB-KW"/>
</dbReference>
<dbReference type="PANTHER" id="PTHR46300:SF7">
    <property type="entry name" value="P450, PUTATIVE (EUROFUNG)-RELATED"/>
    <property type="match status" value="1"/>
</dbReference>
<comment type="cofactor">
    <cofactor evidence="1 8">
        <name>heme</name>
        <dbReference type="ChEBI" id="CHEBI:30413"/>
    </cofactor>
</comment>
<gene>
    <name evidence="11" type="ORF">E4U43_005099</name>
</gene>
<keyword evidence="3 8" id="KW-0349">Heme</keyword>
<dbReference type="EMBL" id="SRPW01003320">
    <property type="protein sequence ID" value="KAG5987379.1"/>
    <property type="molecule type" value="Genomic_DNA"/>
</dbReference>
<dbReference type="OrthoDB" id="2789670at2759"/>
<dbReference type="InterPro" id="IPR050364">
    <property type="entry name" value="Cytochrome_P450_fung"/>
</dbReference>
<evidence type="ECO:0000256" key="9">
    <source>
        <dbReference type="RuleBase" id="RU000461"/>
    </source>
</evidence>
<dbReference type="GO" id="GO:0020037">
    <property type="term" value="F:heme binding"/>
    <property type="evidence" value="ECO:0007669"/>
    <property type="project" value="InterPro"/>
</dbReference>
<comment type="similarity">
    <text evidence="2 9">Belongs to the cytochrome P450 family.</text>
</comment>
<dbReference type="Pfam" id="PF00067">
    <property type="entry name" value="p450"/>
    <property type="match status" value="1"/>
</dbReference>
<evidence type="ECO:0000256" key="3">
    <source>
        <dbReference type="ARBA" id="ARBA00022617"/>
    </source>
</evidence>
<dbReference type="Gene3D" id="1.10.630.10">
    <property type="entry name" value="Cytochrome P450"/>
    <property type="match status" value="1"/>
</dbReference>
<evidence type="ECO:0000313" key="12">
    <source>
        <dbReference type="Proteomes" id="UP000748025"/>
    </source>
</evidence>
<dbReference type="PROSITE" id="PS00086">
    <property type="entry name" value="CYTOCHROME_P450"/>
    <property type="match status" value="1"/>
</dbReference>
<evidence type="ECO:0008006" key="13">
    <source>
        <dbReference type="Google" id="ProtNLM"/>
    </source>
</evidence>
<keyword evidence="7 9" id="KW-0503">Monooxygenase</keyword>
<evidence type="ECO:0000256" key="1">
    <source>
        <dbReference type="ARBA" id="ARBA00001971"/>
    </source>
</evidence>
<dbReference type="InterPro" id="IPR036396">
    <property type="entry name" value="Cyt_P450_sf"/>
</dbReference>
<keyword evidence="12" id="KW-1185">Reference proteome</keyword>
<reference evidence="11" key="1">
    <citation type="journal article" date="2020" name="bioRxiv">
        <title>Whole genome comparisons of ergot fungi reveals the divergence and evolution of species within the genus Claviceps are the result of varying mechanisms driving genome evolution and host range expansion.</title>
        <authorList>
            <person name="Wyka S.A."/>
            <person name="Mondo S.J."/>
            <person name="Liu M."/>
            <person name="Dettman J."/>
            <person name="Nalam V."/>
            <person name="Broders K.D."/>
        </authorList>
    </citation>
    <scope>NUCLEOTIDE SEQUENCE</scope>
    <source>
        <strain evidence="11">CCC 602</strain>
    </source>
</reference>
<feature type="signal peptide" evidence="10">
    <location>
        <begin position="1"/>
        <end position="21"/>
    </location>
</feature>
<evidence type="ECO:0000256" key="6">
    <source>
        <dbReference type="ARBA" id="ARBA00023004"/>
    </source>
</evidence>
<feature type="chain" id="PRO_5040345860" description="O-methylsterigmatocystin oxidoreductase" evidence="10">
    <location>
        <begin position="22"/>
        <end position="535"/>
    </location>
</feature>
<evidence type="ECO:0000256" key="8">
    <source>
        <dbReference type="PIRSR" id="PIRSR602401-1"/>
    </source>
</evidence>
<evidence type="ECO:0000313" key="11">
    <source>
        <dbReference type="EMBL" id="KAG5987379.1"/>
    </source>
</evidence>
<evidence type="ECO:0000256" key="10">
    <source>
        <dbReference type="SAM" id="SignalP"/>
    </source>
</evidence>
<dbReference type="PRINTS" id="PR00463">
    <property type="entry name" value="EP450I"/>
</dbReference>
<keyword evidence="10" id="KW-0732">Signal</keyword>
<dbReference type="CDD" id="cd11065">
    <property type="entry name" value="CYP64-like"/>
    <property type="match status" value="1"/>
</dbReference>
<comment type="caution">
    <text evidence="11">The sequence shown here is derived from an EMBL/GenBank/DDBJ whole genome shotgun (WGS) entry which is preliminary data.</text>
</comment>
<protein>
    <recommendedName>
        <fullName evidence="13">O-methylsterigmatocystin oxidoreductase</fullName>
    </recommendedName>
</protein>
<dbReference type="GO" id="GO:0005506">
    <property type="term" value="F:iron ion binding"/>
    <property type="evidence" value="ECO:0007669"/>
    <property type="project" value="InterPro"/>
</dbReference>
<evidence type="ECO:0000256" key="2">
    <source>
        <dbReference type="ARBA" id="ARBA00010617"/>
    </source>
</evidence>
<keyword evidence="4 8" id="KW-0479">Metal-binding</keyword>
<evidence type="ECO:0000256" key="5">
    <source>
        <dbReference type="ARBA" id="ARBA00023002"/>
    </source>
</evidence>
<accession>A0A9P7STJ5</accession>
<evidence type="ECO:0000256" key="7">
    <source>
        <dbReference type="ARBA" id="ARBA00023033"/>
    </source>
</evidence>
<keyword evidence="6 8" id="KW-0408">Iron</keyword>
<dbReference type="GO" id="GO:0016705">
    <property type="term" value="F:oxidoreductase activity, acting on paired donors, with incorporation or reduction of molecular oxygen"/>
    <property type="evidence" value="ECO:0007669"/>
    <property type="project" value="InterPro"/>
</dbReference>
<dbReference type="PRINTS" id="PR00385">
    <property type="entry name" value="P450"/>
</dbReference>
<dbReference type="PANTHER" id="PTHR46300">
    <property type="entry name" value="P450, PUTATIVE (EUROFUNG)-RELATED-RELATED"/>
    <property type="match status" value="1"/>
</dbReference>
<name>A0A9P7STJ5_9HYPO</name>
<organism evidence="11 12">
    <name type="scientific">Claviceps pusilla</name>
    <dbReference type="NCBI Taxonomy" id="123648"/>
    <lineage>
        <taxon>Eukaryota</taxon>
        <taxon>Fungi</taxon>
        <taxon>Dikarya</taxon>
        <taxon>Ascomycota</taxon>
        <taxon>Pezizomycotina</taxon>
        <taxon>Sordariomycetes</taxon>
        <taxon>Hypocreomycetidae</taxon>
        <taxon>Hypocreales</taxon>
        <taxon>Clavicipitaceae</taxon>
        <taxon>Claviceps</taxon>
    </lineage>
</organism>